<dbReference type="Proteomes" id="UP000230790">
    <property type="component" value="Unassembled WGS sequence"/>
</dbReference>
<dbReference type="PANTHER" id="PTHR22946">
    <property type="entry name" value="DIENELACTONE HYDROLASE DOMAIN-CONTAINING PROTEIN-RELATED"/>
    <property type="match status" value="1"/>
</dbReference>
<sequence length="312" mass="34482">MPVVTLTQRFLAPPEEASYSVRTVEIPPAQLAVPQTLIRQFGVPPERAAQWCRQAANARQPGTWLQPHTWSGAVALLICGAGDNRHAFKWLLFRRLLERNIAVLTVDPPGHGDFVSVPCTVDNARRAARAALDWLCAQPGVQRVGAIGISFGGNQALDLAAHDERVMALVTISTPVKLPPVTPVTIARELLGLVCLPRNLALLRYQSLRKMWAEWRSVKGAWFGESLYDMIARFDAPQAVRAIGRRSKMFVHGKCDVAVPPINAKWLYEASEPERELLLVAQATHLSVILFDKEVTQMADWLAAKLVHTSSP</sequence>
<dbReference type="Gene3D" id="3.40.50.1820">
    <property type="entry name" value="alpha/beta hydrolase"/>
    <property type="match status" value="1"/>
</dbReference>
<reference evidence="4 5" key="1">
    <citation type="submission" date="2017-11" db="EMBL/GenBank/DDBJ databases">
        <title>Evolution of Phototrophy in the Chloroflexi Phylum Driven by Horizontal Gene Transfer.</title>
        <authorList>
            <person name="Ward L.M."/>
            <person name="Hemp J."/>
            <person name="Shih P.M."/>
            <person name="Mcglynn S.E."/>
            <person name="Fischer W."/>
        </authorList>
    </citation>
    <scope>NUCLEOTIDE SEQUENCE [LARGE SCALE GENOMIC DNA]</scope>
    <source>
        <strain evidence="4">JP3_7</strain>
    </source>
</reference>
<evidence type="ECO:0000256" key="2">
    <source>
        <dbReference type="ARBA" id="ARBA00038115"/>
    </source>
</evidence>
<proteinExistence type="inferred from homology"/>
<accession>A0A2M8QCX4</accession>
<dbReference type="InterPro" id="IPR000073">
    <property type="entry name" value="AB_hydrolase_1"/>
</dbReference>
<dbReference type="AlphaFoldDB" id="A0A2M8QCX4"/>
<dbReference type="InterPro" id="IPR029058">
    <property type="entry name" value="AB_hydrolase_fold"/>
</dbReference>
<protein>
    <recommendedName>
        <fullName evidence="3">AB hydrolase-1 domain-containing protein</fullName>
    </recommendedName>
</protein>
<evidence type="ECO:0000256" key="1">
    <source>
        <dbReference type="ARBA" id="ARBA00022801"/>
    </source>
</evidence>
<dbReference type="Pfam" id="PF12697">
    <property type="entry name" value="Abhydrolase_6"/>
    <property type="match status" value="1"/>
</dbReference>
<dbReference type="EMBL" id="PGTN01000039">
    <property type="protein sequence ID" value="PJF47659.1"/>
    <property type="molecule type" value="Genomic_DNA"/>
</dbReference>
<evidence type="ECO:0000313" key="5">
    <source>
        <dbReference type="Proteomes" id="UP000230790"/>
    </source>
</evidence>
<evidence type="ECO:0000313" key="4">
    <source>
        <dbReference type="EMBL" id="PJF47659.1"/>
    </source>
</evidence>
<dbReference type="PANTHER" id="PTHR22946:SF9">
    <property type="entry name" value="POLYKETIDE TRANSFERASE AF380"/>
    <property type="match status" value="1"/>
</dbReference>
<dbReference type="SUPFAM" id="SSF53474">
    <property type="entry name" value="alpha/beta-Hydrolases"/>
    <property type="match status" value="1"/>
</dbReference>
<keyword evidence="1" id="KW-0378">Hydrolase</keyword>
<dbReference type="InterPro" id="IPR050261">
    <property type="entry name" value="FrsA_esterase"/>
</dbReference>
<evidence type="ECO:0000259" key="3">
    <source>
        <dbReference type="Pfam" id="PF12697"/>
    </source>
</evidence>
<comment type="similarity">
    <text evidence="2">Belongs to the AB hydrolase superfamily. FUS2 hydrolase family.</text>
</comment>
<gene>
    <name evidence="4" type="ORF">CUN48_07525</name>
</gene>
<feature type="domain" description="AB hydrolase-1" evidence="3">
    <location>
        <begin position="76"/>
        <end position="290"/>
    </location>
</feature>
<name>A0A2M8QCX4_9CHLR</name>
<comment type="caution">
    <text evidence="4">The sequence shown here is derived from an EMBL/GenBank/DDBJ whole genome shotgun (WGS) entry which is preliminary data.</text>
</comment>
<dbReference type="GO" id="GO:0052689">
    <property type="term" value="F:carboxylic ester hydrolase activity"/>
    <property type="evidence" value="ECO:0007669"/>
    <property type="project" value="UniProtKB-ARBA"/>
</dbReference>
<organism evidence="4 5">
    <name type="scientific">Candidatus Thermofonsia Clade 3 bacterium</name>
    <dbReference type="NCBI Taxonomy" id="2364212"/>
    <lineage>
        <taxon>Bacteria</taxon>
        <taxon>Bacillati</taxon>
        <taxon>Chloroflexota</taxon>
        <taxon>Candidatus Thermofontia</taxon>
        <taxon>Candidatus Thermofonsia Clade 3</taxon>
    </lineage>
</organism>